<dbReference type="NCBIfam" id="TIGR01891">
    <property type="entry name" value="amidohydrolases"/>
    <property type="match status" value="1"/>
</dbReference>
<reference evidence="5" key="4">
    <citation type="submission" date="2016-11" db="EMBL/GenBank/DDBJ databases">
        <authorList>
            <person name="Varghese N."/>
            <person name="Submissions S."/>
        </authorList>
    </citation>
    <scope>NUCLEOTIDE SEQUENCE</scope>
    <source>
        <strain evidence="5">DSM 1682</strain>
    </source>
</reference>
<dbReference type="PANTHER" id="PTHR11014">
    <property type="entry name" value="PEPTIDASE M20 FAMILY MEMBER"/>
    <property type="match status" value="1"/>
</dbReference>
<dbReference type="PANTHER" id="PTHR11014:SF63">
    <property type="entry name" value="METALLOPEPTIDASE, PUTATIVE (AFU_ORTHOLOGUE AFUA_6G09600)-RELATED"/>
    <property type="match status" value="1"/>
</dbReference>
<dbReference type="FunFam" id="3.30.70.360:FF:000001">
    <property type="entry name" value="N-acetyldiaminopimelate deacetylase"/>
    <property type="match status" value="1"/>
</dbReference>
<keyword evidence="2" id="KW-0464">Manganese</keyword>
<dbReference type="Pfam" id="PF01546">
    <property type="entry name" value="Peptidase_M20"/>
    <property type="match status" value="1"/>
</dbReference>
<evidence type="ECO:0000256" key="2">
    <source>
        <dbReference type="PIRSR" id="PIRSR005962-1"/>
    </source>
</evidence>
<dbReference type="KEGG" id="cpro:CPRO_05990"/>
<evidence type="ECO:0000313" key="6">
    <source>
        <dbReference type="Proteomes" id="UP000068026"/>
    </source>
</evidence>
<reference evidence="7" key="3">
    <citation type="submission" date="2016-11" db="EMBL/GenBank/DDBJ databases">
        <authorList>
            <person name="Jaros S."/>
            <person name="Januszkiewicz K."/>
            <person name="Wedrychowicz H."/>
        </authorList>
    </citation>
    <scope>NUCLEOTIDE SEQUENCE [LARGE SCALE GENOMIC DNA]</scope>
    <source>
        <strain evidence="7">DSM 1682</strain>
    </source>
</reference>
<evidence type="ECO:0000256" key="1">
    <source>
        <dbReference type="ARBA" id="ARBA00022801"/>
    </source>
</evidence>
<dbReference type="GO" id="GO:0019877">
    <property type="term" value="P:diaminopimelate biosynthetic process"/>
    <property type="evidence" value="ECO:0007669"/>
    <property type="project" value="UniProtKB-ARBA"/>
</dbReference>
<dbReference type="OrthoDB" id="9776731at2"/>
<dbReference type="SUPFAM" id="SSF53187">
    <property type="entry name" value="Zn-dependent exopeptidases"/>
    <property type="match status" value="1"/>
</dbReference>
<dbReference type="Gene3D" id="3.30.70.360">
    <property type="match status" value="1"/>
</dbReference>
<dbReference type="Proteomes" id="UP000068026">
    <property type="component" value="Chromosome"/>
</dbReference>
<dbReference type="InterPro" id="IPR036264">
    <property type="entry name" value="Bact_exopeptidase_dim_dom"/>
</dbReference>
<dbReference type="EMBL" id="CP014223">
    <property type="protein sequence ID" value="AMJ40202.1"/>
    <property type="molecule type" value="Genomic_DNA"/>
</dbReference>
<feature type="binding site" evidence="2">
    <location>
        <position position="162"/>
    </location>
    <ligand>
        <name>Mn(2+)</name>
        <dbReference type="ChEBI" id="CHEBI:29035"/>
        <label>2</label>
    </ligand>
</feature>
<protein>
    <submittedName>
        <fullName evidence="5">Amidohydrolase</fullName>
    </submittedName>
    <submittedName>
        <fullName evidence="4">Hydrolase YxeP</fullName>
        <ecNumber evidence="4">3.-.-.-</ecNumber>
    </submittedName>
</protein>
<reference evidence="6" key="2">
    <citation type="submission" date="2016-01" db="EMBL/GenBank/DDBJ databases">
        <authorList>
            <person name="Poehlein A."/>
            <person name="Schlien K."/>
            <person name="Gottschalk G."/>
            <person name="Buckel W."/>
            <person name="Daniel R."/>
        </authorList>
    </citation>
    <scope>NUCLEOTIDE SEQUENCE [LARGE SCALE GENOMIC DNA]</scope>
    <source>
        <strain evidence="6">X2</strain>
    </source>
</reference>
<evidence type="ECO:0000259" key="3">
    <source>
        <dbReference type="Pfam" id="PF07687"/>
    </source>
</evidence>
<evidence type="ECO:0000313" key="4">
    <source>
        <dbReference type="EMBL" id="AMJ40202.1"/>
    </source>
</evidence>
<organism evidence="5 7">
    <name type="scientific">Anaerotignum propionicum DSM 1682</name>
    <dbReference type="NCBI Taxonomy" id="991789"/>
    <lineage>
        <taxon>Bacteria</taxon>
        <taxon>Bacillati</taxon>
        <taxon>Bacillota</taxon>
        <taxon>Clostridia</taxon>
        <taxon>Lachnospirales</taxon>
        <taxon>Anaerotignaceae</taxon>
        <taxon>Anaerotignum</taxon>
    </lineage>
</organism>
<sequence length="391" mass="42804">MAIKNYILEEKDYIISLRRHFHAHPEVSLKEYETCKKIEEELDSLGIPHSKIGETGVYAWVDGKKASHGKIVALRSDMDALAMEDLKTVSYRSRNKGFCHACGHDAHTATLLGAAKILKSKENEFSGQVRLFFQQAEEIGQGARLFVGAGLLEGCERVFSAHVTSRLRKGKVALTKGPQSASCDYFKITVKGKGAHVSTPHLGIDAAYIAAQIVVNLQSIVARSTAPLETVVVGVGVIRAGTQYNIVAEHGEIEGTTRSFLPEVRKFTNDKVVQIAKQTAAMYGAEAEVIFLDYAAPLANDEDAVREVTEVAQQLIDPADIVSDYQKSLGADDFADYLAVTKGMYAYIGTANEEKPNTKAAHHHGLFDIDEEALLISCNLYVDYALQVLEQ</sequence>
<dbReference type="EC" id="3.-.-.-" evidence="4"/>
<keyword evidence="6" id="KW-1185">Reference proteome</keyword>
<dbReference type="InterPro" id="IPR017439">
    <property type="entry name" value="Amidohydrolase"/>
</dbReference>
<dbReference type="RefSeq" id="WP_066053637.1">
    <property type="nucleotide sequence ID" value="NZ_CP014223.1"/>
</dbReference>
<dbReference type="InterPro" id="IPR002933">
    <property type="entry name" value="Peptidase_M20"/>
</dbReference>
<dbReference type="InterPro" id="IPR011650">
    <property type="entry name" value="Peptidase_M20_dimer"/>
</dbReference>
<name>A0A0X8VCE6_ANAPI</name>
<dbReference type="Pfam" id="PF07687">
    <property type="entry name" value="M20_dimer"/>
    <property type="match status" value="1"/>
</dbReference>
<dbReference type="GO" id="GO:0046872">
    <property type="term" value="F:metal ion binding"/>
    <property type="evidence" value="ECO:0007669"/>
    <property type="project" value="UniProtKB-KW"/>
</dbReference>
<evidence type="ECO:0000313" key="5">
    <source>
        <dbReference type="EMBL" id="SHF10322.1"/>
    </source>
</evidence>
<dbReference type="EMBL" id="FQUA01000017">
    <property type="protein sequence ID" value="SHF10322.1"/>
    <property type="molecule type" value="Genomic_DNA"/>
</dbReference>
<feature type="binding site" evidence="2">
    <location>
        <position position="104"/>
    </location>
    <ligand>
        <name>Mn(2+)</name>
        <dbReference type="ChEBI" id="CHEBI:29035"/>
        <label>2</label>
    </ligand>
</feature>
<accession>A0A0X8VCE6</accession>
<dbReference type="Gene3D" id="3.40.630.10">
    <property type="entry name" value="Zn peptidases"/>
    <property type="match status" value="1"/>
</dbReference>
<reference evidence="4 6" key="1">
    <citation type="journal article" date="2016" name="Genome Announc.">
        <title>Complete Genome Sequence of the Amino Acid-Fermenting Clostridium propionicum X2 (DSM 1682).</title>
        <authorList>
            <person name="Poehlein A."/>
            <person name="Schlien K."/>
            <person name="Chowdhury N.P."/>
            <person name="Gottschalk G."/>
            <person name="Buckel W."/>
            <person name="Daniel R."/>
        </authorList>
    </citation>
    <scope>NUCLEOTIDE SEQUENCE [LARGE SCALE GENOMIC DNA]</scope>
    <source>
        <strain evidence="4 6">X2</strain>
    </source>
</reference>
<dbReference type="Proteomes" id="UP000184204">
    <property type="component" value="Unassembled WGS sequence"/>
</dbReference>
<dbReference type="PIRSF" id="PIRSF005962">
    <property type="entry name" value="Pept_M20D_amidohydro"/>
    <property type="match status" value="1"/>
</dbReference>
<gene>
    <name evidence="4" type="primary">yxeP</name>
    <name evidence="4" type="ORF">CPRO_05990</name>
    <name evidence="5" type="ORF">SAMN02745151_02794</name>
</gene>
<feature type="binding site" evidence="2">
    <location>
        <position position="138"/>
    </location>
    <ligand>
        <name>Mn(2+)</name>
        <dbReference type="ChEBI" id="CHEBI:29035"/>
        <label>2</label>
    </ligand>
</feature>
<evidence type="ECO:0000313" key="7">
    <source>
        <dbReference type="Proteomes" id="UP000184204"/>
    </source>
</evidence>
<dbReference type="GO" id="GO:0050118">
    <property type="term" value="F:N-acetyldiaminopimelate deacetylase activity"/>
    <property type="evidence" value="ECO:0007669"/>
    <property type="project" value="UniProtKB-ARBA"/>
</dbReference>
<dbReference type="SUPFAM" id="SSF55031">
    <property type="entry name" value="Bacterial exopeptidase dimerisation domain"/>
    <property type="match status" value="1"/>
</dbReference>
<feature type="binding site" evidence="2">
    <location>
        <position position="363"/>
    </location>
    <ligand>
        <name>Mn(2+)</name>
        <dbReference type="ChEBI" id="CHEBI:29035"/>
        <label>2</label>
    </ligand>
</feature>
<keyword evidence="2" id="KW-0479">Metal-binding</keyword>
<comment type="cofactor">
    <cofactor evidence="2">
        <name>Mn(2+)</name>
        <dbReference type="ChEBI" id="CHEBI:29035"/>
    </cofactor>
    <text evidence="2">The Mn(2+) ion enhances activity.</text>
</comment>
<keyword evidence="1 4" id="KW-0378">Hydrolase</keyword>
<feature type="domain" description="Peptidase M20 dimerisation" evidence="3">
    <location>
        <begin position="186"/>
        <end position="280"/>
    </location>
</feature>
<proteinExistence type="predicted"/>
<feature type="binding site" evidence="2">
    <location>
        <position position="102"/>
    </location>
    <ligand>
        <name>Mn(2+)</name>
        <dbReference type="ChEBI" id="CHEBI:29035"/>
        <label>2</label>
    </ligand>
</feature>
<dbReference type="AlphaFoldDB" id="A0A0X8VCE6"/>